<organism evidence="5 6">
    <name type="scientific">Saccharothrix violaceirubra</name>
    <dbReference type="NCBI Taxonomy" id="413306"/>
    <lineage>
        <taxon>Bacteria</taxon>
        <taxon>Bacillati</taxon>
        <taxon>Actinomycetota</taxon>
        <taxon>Actinomycetes</taxon>
        <taxon>Pseudonocardiales</taxon>
        <taxon>Pseudonocardiaceae</taxon>
        <taxon>Saccharothrix</taxon>
    </lineage>
</organism>
<gene>
    <name evidence="5" type="ORF">F4559_004447</name>
</gene>
<dbReference type="PRINTS" id="PR00181">
    <property type="entry name" value="MALTOSEBP"/>
</dbReference>
<evidence type="ECO:0000313" key="5">
    <source>
        <dbReference type="EMBL" id="MBB4967088.1"/>
    </source>
</evidence>
<evidence type="ECO:0000313" key="6">
    <source>
        <dbReference type="Proteomes" id="UP000542674"/>
    </source>
</evidence>
<sequence length="396" mass="42239">MRWRAVLVVSLTVVVGACGGGGPEPAPDTGPKTVIGWWDGLGGTPEVSAAVDAVIKRYEDEHRTVDVERKVFAADEFEQAVDQAAASGSLPDVLVLDHLDLPHRQAALADVTDGFGKLPFKDTLVDSARDAVTVAGRVRAVPFRLGTVGLVVNRDLVPTVPTTWDEVRDKARQAATTGKHGLCFAGTEAASTYLPLLWRDNGDLRDADASATALSYLDDLVTTGAAPKDLAGWSRADLEREFGAGRCAMMIDGPWSVPVLNQTGMTWQSGPLPQDSPSPLVGEVAAVSDRSAHRDVAWALLAWISGTRDNITQLGGVLGALPYQRDMIEDFAWQWDPNALGFSRQMPHTRAGTRYSDTFRDVTDILSATARQVLTGEAEPAGAAAQAVGAITPHLR</sequence>
<dbReference type="GO" id="GO:1901982">
    <property type="term" value="F:maltose binding"/>
    <property type="evidence" value="ECO:0007669"/>
    <property type="project" value="TreeGrafter"/>
</dbReference>
<dbReference type="InterPro" id="IPR006059">
    <property type="entry name" value="SBP"/>
</dbReference>
<dbReference type="GO" id="GO:0042956">
    <property type="term" value="P:maltodextrin transmembrane transport"/>
    <property type="evidence" value="ECO:0007669"/>
    <property type="project" value="TreeGrafter"/>
</dbReference>
<dbReference type="Pfam" id="PF01547">
    <property type="entry name" value="SBP_bac_1"/>
    <property type="match status" value="1"/>
</dbReference>
<dbReference type="PANTHER" id="PTHR30061:SF50">
    <property type="entry name" value="MALTOSE_MALTODEXTRIN-BINDING PERIPLASMIC PROTEIN"/>
    <property type="match status" value="1"/>
</dbReference>
<keyword evidence="6" id="KW-1185">Reference proteome</keyword>
<dbReference type="GO" id="GO:0015768">
    <property type="term" value="P:maltose transport"/>
    <property type="evidence" value="ECO:0007669"/>
    <property type="project" value="TreeGrafter"/>
</dbReference>
<dbReference type="GO" id="GO:0015144">
    <property type="term" value="F:carbohydrate transmembrane transporter activity"/>
    <property type="evidence" value="ECO:0007669"/>
    <property type="project" value="InterPro"/>
</dbReference>
<keyword evidence="4" id="KW-0732">Signal</keyword>
<dbReference type="PANTHER" id="PTHR30061">
    <property type="entry name" value="MALTOSE-BINDING PERIPLASMIC PROTEIN"/>
    <property type="match status" value="1"/>
</dbReference>
<dbReference type="Proteomes" id="UP000542674">
    <property type="component" value="Unassembled WGS sequence"/>
</dbReference>
<name>A0A7W7T5R0_9PSEU</name>
<dbReference type="RefSeq" id="WP_184671504.1">
    <property type="nucleotide sequence ID" value="NZ_BAABAI010000037.1"/>
</dbReference>
<dbReference type="Gene3D" id="3.40.190.10">
    <property type="entry name" value="Periplasmic binding protein-like II"/>
    <property type="match status" value="1"/>
</dbReference>
<protein>
    <submittedName>
        <fullName evidence="5">Multiple sugar transport system substrate-binding protein</fullName>
    </submittedName>
</protein>
<evidence type="ECO:0000256" key="4">
    <source>
        <dbReference type="ARBA" id="ARBA00022729"/>
    </source>
</evidence>
<evidence type="ECO:0000256" key="2">
    <source>
        <dbReference type="ARBA" id="ARBA00022448"/>
    </source>
</evidence>
<dbReference type="GO" id="GO:0055052">
    <property type="term" value="C:ATP-binding cassette (ABC) transporter complex, substrate-binding subunit-containing"/>
    <property type="evidence" value="ECO:0007669"/>
    <property type="project" value="TreeGrafter"/>
</dbReference>
<dbReference type="InterPro" id="IPR006060">
    <property type="entry name" value="Maltose/Cyclodextrin-bd"/>
</dbReference>
<dbReference type="SUPFAM" id="SSF53850">
    <property type="entry name" value="Periplasmic binding protein-like II"/>
    <property type="match status" value="1"/>
</dbReference>
<keyword evidence="3 5" id="KW-0762">Sugar transport</keyword>
<proteinExistence type="inferred from homology"/>
<dbReference type="EMBL" id="JACHJS010000001">
    <property type="protein sequence ID" value="MBB4967088.1"/>
    <property type="molecule type" value="Genomic_DNA"/>
</dbReference>
<evidence type="ECO:0000256" key="1">
    <source>
        <dbReference type="ARBA" id="ARBA00008520"/>
    </source>
</evidence>
<dbReference type="PROSITE" id="PS51257">
    <property type="entry name" value="PROKAR_LIPOPROTEIN"/>
    <property type="match status" value="1"/>
</dbReference>
<comment type="similarity">
    <text evidence="1">Belongs to the bacterial solute-binding protein 1 family.</text>
</comment>
<comment type="caution">
    <text evidence="5">The sequence shown here is derived from an EMBL/GenBank/DDBJ whole genome shotgun (WGS) entry which is preliminary data.</text>
</comment>
<reference evidence="5 6" key="1">
    <citation type="submission" date="2020-08" db="EMBL/GenBank/DDBJ databases">
        <title>Sequencing the genomes of 1000 actinobacteria strains.</title>
        <authorList>
            <person name="Klenk H.-P."/>
        </authorList>
    </citation>
    <scope>NUCLEOTIDE SEQUENCE [LARGE SCALE GENOMIC DNA]</scope>
    <source>
        <strain evidence="5 6">DSM 45084</strain>
    </source>
</reference>
<dbReference type="AlphaFoldDB" id="A0A7W7T5R0"/>
<accession>A0A7W7T5R0</accession>
<evidence type="ECO:0000256" key="3">
    <source>
        <dbReference type="ARBA" id="ARBA00022597"/>
    </source>
</evidence>
<keyword evidence="2" id="KW-0813">Transport</keyword>